<dbReference type="EC" id="2.1.1.170" evidence="6"/>
<feature type="binding site" evidence="6">
    <location>
        <begin position="126"/>
        <end position="127"/>
    </location>
    <ligand>
        <name>S-adenosyl-L-methionine</name>
        <dbReference type="ChEBI" id="CHEBI:59789"/>
    </ligand>
</feature>
<comment type="caution">
    <text evidence="6">Lacks conserved residue(s) required for the propagation of feature annotation.</text>
</comment>
<dbReference type="RefSeq" id="WP_092365330.1">
    <property type="nucleotide sequence ID" value="NZ_BMGV01000004.1"/>
</dbReference>
<dbReference type="HAMAP" id="MF_00074">
    <property type="entry name" value="16SrRNA_methyltr_G"/>
    <property type="match status" value="1"/>
</dbReference>
<evidence type="ECO:0000313" key="7">
    <source>
        <dbReference type="EMBL" id="SEJ39880.1"/>
    </source>
</evidence>
<dbReference type="GO" id="GO:0005829">
    <property type="term" value="C:cytosol"/>
    <property type="evidence" value="ECO:0007669"/>
    <property type="project" value="TreeGrafter"/>
</dbReference>
<dbReference type="PANTHER" id="PTHR31760">
    <property type="entry name" value="S-ADENOSYL-L-METHIONINE-DEPENDENT METHYLTRANSFERASES SUPERFAMILY PROTEIN"/>
    <property type="match status" value="1"/>
</dbReference>
<dbReference type="PIRSF" id="PIRSF003078">
    <property type="entry name" value="GidB"/>
    <property type="match status" value="1"/>
</dbReference>
<accession>A0A1H6YRC7</accession>
<proteinExistence type="inferred from homology"/>
<dbReference type="InterPro" id="IPR029063">
    <property type="entry name" value="SAM-dependent_MTases_sf"/>
</dbReference>
<keyword evidence="5 6" id="KW-0949">S-adenosyl-L-methionine</keyword>
<feature type="binding site" evidence="6">
    <location>
        <position position="140"/>
    </location>
    <ligand>
        <name>S-adenosyl-L-methionine</name>
        <dbReference type="ChEBI" id="CHEBI:59789"/>
    </ligand>
</feature>
<dbReference type="AlphaFoldDB" id="A0A1H6YRC7"/>
<dbReference type="InterPro" id="IPR003682">
    <property type="entry name" value="rRNA_ssu_MeTfrase_G"/>
</dbReference>
<sequence length="207" mass="22809">MTTDVDGLLSGLDVSRETLERLAHYEALLKQWNPKINLVSRSSMDDFWTRHMLDSLQLYRLAPKTESWLDLGSGGGFPGLVCAIMAMQHDAGTQFTLIESDQRKSVFLRTIIRELGAPARVISKRIEAVAPVGAGVLTARALADLDGLLAYCDRHLSPTGVALFPKGVNWKNEVAEARKRWNFTAEALTSLTEPNAVILKIHGVARV</sequence>
<dbReference type="SUPFAM" id="SSF53335">
    <property type="entry name" value="S-adenosyl-L-methionine-dependent methyltransferases"/>
    <property type="match status" value="1"/>
</dbReference>
<comment type="similarity">
    <text evidence="6">Belongs to the methyltransferase superfamily. RNA methyltransferase RsmG family.</text>
</comment>
<name>A0A1H6YRC7_9RHOB</name>
<evidence type="ECO:0000256" key="4">
    <source>
        <dbReference type="ARBA" id="ARBA00022679"/>
    </source>
</evidence>
<gene>
    <name evidence="6" type="primary">rsmG</name>
    <name evidence="7" type="ORF">SAMN05444007_104354</name>
</gene>
<organism evidence="7 8">
    <name type="scientific">Cribrihabitans marinus</name>
    <dbReference type="NCBI Taxonomy" id="1227549"/>
    <lineage>
        <taxon>Bacteria</taxon>
        <taxon>Pseudomonadati</taxon>
        <taxon>Pseudomonadota</taxon>
        <taxon>Alphaproteobacteria</taxon>
        <taxon>Rhodobacterales</taxon>
        <taxon>Paracoccaceae</taxon>
        <taxon>Cribrihabitans</taxon>
    </lineage>
</organism>
<dbReference type="OrthoDB" id="9808773at2"/>
<dbReference type="PANTHER" id="PTHR31760:SF0">
    <property type="entry name" value="S-ADENOSYL-L-METHIONINE-DEPENDENT METHYLTRANSFERASES SUPERFAMILY PROTEIN"/>
    <property type="match status" value="1"/>
</dbReference>
<keyword evidence="2 6" id="KW-0698">rRNA processing</keyword>
<dbReference type="Pfam" id="PF02527">
    <property type="entry name" value="GidB"/>
    <property type="match status" value="1"/>
</dbReference>
<keyword evidence="8" id="KW-1185">Reference proteome</keyword>
<dbReference type="EMBL" id="FNYD01000004">
    <property type="protein sequence ID" value="SEJ39880.1"/>
    <property type="molecule type" value="Genomic_DNA"/>
</dbReference>
<comment type="function">
    <text evidence="6">Specifically methylates the N7 position of guanine in position 527 of 16S rRNA.</text>
</comment>
<protein>
    <recommendedName>
        <fullName evidence="6">Ribosomal RNA small subunit methyltransferase G</fullName>
        <ecNumber evidence="6">2.1.1.170</ecNumber>
    </recommendedName>
    <alternativeName>
        <fullName evidence="6">16S rRNA 7-methylguanosine methyltransferase</fullName>
        <shortName evidence="6">16S rRNA m7G methyltransferase</shortName>
    </alternativeName>
</protein>
<evidence type="ECO:0000256" key="3">
    <source>
        <dbReference type="ARBA" id="ARBA00022603"/>
    </source>
</evidence>
<keyword evidence="3 6" id="KW-0489">Methyltransferase</keyword>
<evidence type="ECO:0000256" key="6">
    <source>
        <dbReference type="HAMAP-Rule" id="MF_00074"/>
    </source>
</evidence>
<evidence type="ECO:0000256" key="5">
    <source>
        <dbReference type="ARBA" id="ARBA00022691"/>
    </source>
</evidence>
<dbReference type="Gene3D" id="3.40.50.150">
    <property type="entry name" value="Vaccinia Virus protein VP39"/>
    <property type="match status" value="1"/>
</dbReference>
<dbReference type="STRING" id="1227549.SAMN05444007_104354"/>
<feature type="binding site" evidence="6">
    <location>
        <position position="72"/>
    </location>
    <ligand>
        <name>S-adenosyl-L-methionine</name>
        <dbReference type="ChEBI" id="CHEBI:59789"/>
    </ligand>
</feature>
<keyword evidence="1 6" id="KW-0963">Cytoplasm</keyword>
<evidence type="ECO:0000256" key="1">
    <source>
        <dbReference type="ARBA" id="ARBA00022490"/>
    </source>
</evidence>
<comment type="catalytic activity">
    <reaction evidence="6">
        <text>guanosine(527) in 16S rRNA + S-adenosyl-L-methionine = N(7)-methylguanosine(527) in 16S rRNA + S-adenosyl-L-homocysteine</text>
        <dbReference type="Rhea" id="RHEA:42732"/>
        <dbReference type="Rhea" id="RHEA-COMP:10209"/>
        <dbReference type="Rhea" id="RHEA-COMP:10210"/>
        <dbReference type="ChEBI" id="CHEBI:57856"/>
        <dbReference type="ChEBI" id="CHEBI:59789"/>
        <dbReference type="ChEBI" id="CHEBI:74269"/>
        <dbReference type="ChEBI" id="CHEBI:74480"/>
        <dbReference type="EC" id="2.1.1.170"/>
    </reaction>
</comment>
<comment type="subcellular location">
    <subcellularLocation>
        <location evidence="6">Cytoplasm</location>
    </subcellularLocation>
</comment>
<dbReference type="NCBIfam" id="TIGR00138">
    <property type="entry name" value="rsmG_gidB"/>
    <property type="match status" value="1"/>
</dbReference>
<feature type="binding site" evidence="6">
    <location>
        <position position="77"/>
    </location>
    <ligand>
        <name>S-adenosyl-L-methionine</name>
        <dbReference type="ChEBI" id="CHEBI:59789"/>
    </ligand>
</feature>
<dbReference type="GO" id="GO:0070043">
    <property type="term" value="F:rRNA (guanine-N7-)-methyltransferase activity"/>
    <property type="evidence" value="ECO:0007669"/>
    <property type="project" value="UniProtKB-UniRule"/>
</dbReference>
<dbReference type="Proteomes" id="UP000199379">
    <property type="component" value="Unassembled WGS sequence"/>
</dbReference>
<evidence type="ECO:0000256" key="2">
    <source>
        <dbReference type="ARBA" id="ARBA00022552"/>
    </source>
</evidence>
<evidence type="ECO:0000313" key="8">
    <source>
        <dbReference type="Proteomes" id="UP000199379"/>
    </source>
</evidence>
<reference evidence="7 8" key="1">
    <citation type="submission" date="2016-10" db="EMBL/GenBank/DDBJ databases">
        <authorList>
            <person name="de Groot N.N."/>
        </authorList>
    </citation>
    <scope>NUCLEOTIDE SEQUENCE [LARGE SCALE GENOMIC DNA]</scope>
    <source>
        <strain evidence="7 8">DSM 29340</strain>
    </source>
</reference>
<keyword evidence="4 6" id="KW-0808">Transferase</keyword>